<protein>
    <submittedName>
        <fullName evidence="1">Uncharacterized protein</fullName>
    </submittedName>
</protein>
<gene>
    <name evidence="1" type="ORF">CDAR_76781</name>
</gene>
<proteinExistence type="predicted"/>
<evidence type="ECO:0000313" key="2">
    <source>
        <dbReference type="Proteomes" id="UP001054837"/>
    </source>
</evidence>
<name>A0AAV4QEZ3_9ARAC</name>
<reference evidence="1 2" key="1">
    <citation type="submission" date="2021-06" db="EMBL/GenBank/DDBJ databases">
        <title>Caerostris darwini draft genome.</title>
        <authorList>
            <person name="Kono N."/>
            <person name="Arakawa K."/>
        </authorList>
    </citation>
    <scope>NUCLEOTIDE SEQUENCE [LARGE SCALE GENOMIC DNA]</scope>
</reference>
<sequence length="140" mass="16091">MEAPQSLKTNLPCRCLKLSPRFRYESPTTPFTDSDDAPLWTLSSLRVLTTRLNSKDVSEKQELCHAQYQHSVYRYTHGRYTNDGSLFQHLSRFNLRFLNNPPPVFRCSFLKHSRSIVPSLHPSSPITRKGRCPVAITMAP</sequence>
<evidence type="ECO:0000313" key="1">
    <source>
        <dbReference type="EMBL" id="GIY06849.1"/>
    </source>
</evidence>
<dbReference type="AlphaFoldDB" id="A0AAV4QEZ3"/>
<dbReference type="EMBL" id="BPLQ01004264">
    <property type="protein sequence ID" value="GIY06849.1"/>
    <property type="molecule type" value="Genomic_DNA"/>
</dbReference>
<keyword evidence="2" id="KW-1185">Reference proteome</keyword>
<organism evidence="1 2">
    <name type="scientific">Caerostris darwini</name>
    <dbReference type="NCBI Taxonomy" id="1538125"/>
    <lineage>
        <taxon>Eukaryota</taxon>
        <taxon>Metazoa</taxon>
        <taxon>Ecdysozoa</taxon>
        <taxon>Arthropoda</taxon>
        <taxon>Chelicerata</taxon>
        <taxon>Arachnida</taxon>
        <taxon>Araneae</taxon>
        <taxon>Araneomorphae</taxon>
        <taxon>Entelegynae</taxon>
        <taxon>Araneoidea</taxon>
        <taxon>Araneidae</taxon>
        <taxon>Caerostris</taxon>
    </lineage>
</organism>
<comment type="caution">
    <text evidence="1">The sequence shown here is derived from an EMBL/GenBank/DDBJ whole genome shotgun (WGS) entry which is preliminary data.</text>
</comment>
<accession>A0AAV4QEZ3</accession>
<dbReference type="Proteomes" id="UP001054837">
    <property type="component" value="Unassembled WGS sequence"/>
</dbReference>